<dbReference type="PANTHER" id="PTHR16166:SF93">
    <property type="entry name" value="INTERMEMBRANE LIPID TRANSFER PROTEIN VPS13"/>
    <property type="match status" value="1"/>
</dbReference>
<dbReference type="SUPFAM" id="SSF52317">
    <property type="entry name" value="Class I glutamine amidotransferase-like"/>
    <property type="match status" value="1"/>
</dbReference>
<evidence type="ECO:0000313" key="2">
    <source>
        <dbReference type="Proteomes" id="UP000079169"/>
    </source>
</evidence>
<dbReference type="PaxDb" id="121845-A0A1S4E8U9"/>
<dbReference type="InterPro" id="IPR029062">
    <property type="entry name" value="Class_I_gatase-like"/>
</dbReference>
<comment type="similarity">
    <text evidence="1">Belongs to the VPS13 family.</text>
</comment>
<dbReference type="GeneID" id="103506919"/>
<accession>A0A1S4E8U9</accession>
<dbReference type="RefSeq" id="XP_017298573.2">
    <property type="nucleotide sequence ID" value="XM_017443084.2"/>
</dbReference>
<dbReference type="PANTHER" id="PTHR16166">
    <property type="entry name" value="VACUOLAR PROTEIN SORTING-ASSOCIATED PROTEIN VPS13"/>
    <property type="match status" value="1"/>
</dbReference>
<dbReference type="GO" id="GO:0006623">
    <property type="term" value="P:protein targeting to vacuole"/>
    <property type="evidence" value="ECO:0007669"/>
    <property type="project" value="TreeGrafter"/>
</dbReference>
<evidence type="ECO:0000313" key="3">
    <source>
        <dbReference type="RefSeq" id="XP_017298573.2"/>
    </source>
</evidence>
<dbReference type="KEGG" id="dci:103506919"/>
<proteinExistence type="inferred from homology"/>
<reference evidence="3" key="1">
    <citation type="submission" date="2025-08" db="UniProtKB">
        <authorList>
            <consortium name="RefSeq"/>
        </authorList>
    </citation>
    <scope>IDENTIFICATION</scope>
</reference>
<dbReference type="GO" id="GO:0045053">
    <property type="term" value="P:protein retention in Golgi apparatus"/>
    <property type="evidence" value="ECO:0007669"/>
    <property type="project" value="TreeGrafter"/>
</dbReference>
<protein>
    <submittedName>
        <fullName evidence="3">Vacuolar protein sorting-associated protein 13-like</fullName>
    </submittedName>
</protein>
<keyword evidence="2" id="KW-1185">Reference proteome</keyword>
<dbReference type="AlphaFoldDB" id="A0A1S4E8U9"/>
<dbReference type="STRING" id="121845.A0A1S4E8U9"/>
<dbReference type="Gene3D" id="3.40.50.880">
    <property type="match status" value="1"/>
</dbReference>
<sequence>MVCVEFNDLLKLKNKYGAINVEVHVTESSSYVTFNEYRPGMAPLLIINHTSEDIDFHERYNEEERIVLEAGHKVFWAWSLAPGMEDVEMDRNSLVWAKRKVLADVRRDGMGEFFLDDDLHKMCYWTCFLDGIQRILLLTEDDAVFTDVRASGNYELFDQEISLSMHRIGVSLLDNEKGNELLYMSITSSGIIWESQKSERKRYKQMSIEDSNDLESAFIMYNNQLTLQGYGSVSPEVKVSPKLLQVNFETFELLAPQRRRLRRVYNSGLWLQMRSSSVSTQLHLKLNRLQVDNQMQDAIYPVVMAPVPLPKTIAANHVLKPFIEVSIVQRLNVNSQVRQYKYYKVLIQEFHVKVELSIVNAMMEFFAAQQTSKEAMLAAFEQDIKKVETPLLDHVALHTVAEVKNFYDNLHFSPLKIHVSFTAQGSDTSDLPEFLSILMQSIGVTLTDIHDVVFKLQQQNTSAHMNDSQETGVVSTSLYSGNSSSQVIDRLNKTVTIGLVGKYTKFEDCYASLTRALEHASYHSNRHLQLKYFDSELLSMDPKTGNMAEYHKTWSDFCKVDGIIVPGGFGKRGLEGQFLKQAYVLVLGLDVLGNPYGLVTGLATGVEDLFYEPFQGAIQGPGEFAEGQFLKQAYVLVLGLDVLGQFLKQAYVLVLGLDVLGNPYGLVTGLATGVEDLFYEPFQGAIQGPGEFAEGLMIGARSFIGHTVRI</sequence>
<dbReference type="InterPro" id="IPR026847">
    <property type="entry name" value="VPS13"/>
</dbReference>
<organism evidence="2 3">
    <name type="scientific">Diaphorina citri</name>
    <name type="common">Asian citrus psyllid</name>
    <dbReference type="NCBI Taxonomy" id="121845"/>
    <lineage>
        <taxon>Eukaryota</taxon>
        <taxon>Metazoa</taxon>
        <taxon>Ecdysozoa</taxon>
        <taxon>Arthropoda</taxon>
        <taxon>Hexapoda</taxon>
        <taxon>Insecta</taxon>
        <taxon>Pterygota</taxon>
        <taxon>Neoptera</taxon>
        <taxon>Paraneoptera</taxon>
        <taxon>Hemiptera</taxon>
        <taxon>Sternorrhyncha</taxon>
        <taxon>Psylloidea</taxon>
        <taxon>Psyllidae</taxon>
        <taxon>Diaphorininae</taxon>
        <taxon>Diaphorina</taxon>
    </lineage>
</organism>
<name>A0A1S4E8U9_DIACI</name>
<dbReference type="Proteomes" id="UP000079169">
    <property type="component" value="Unplaced"/>
</dbReference>
<gene>
    <name evidence="3" type="primary">LOC103506919</name>
</gene>
<evidence type="ECO:0000256" key="1">
    <source>
        <dbReference type="ARBA" id="ARBA00006545"/>
    </source>
</evidence>